<feature type="region of interest" description="Disordered" evidence="1">
    <location>
        <begin position="99"/>
        <end position="119"/>
    </location>
</feature>
<gene>
    <name evidence="2" type="ORF">GUJ93_ZPchr0009g80</name>
</gene>
<dbReference type="EMBL" id="JAAALK010000289">
    <property type="protein sequence ID" value="KAG8050970.1"/>
    <property type="molecule type" value="Genomic_DNA"/>
</dbReference>
<evidence type="ECO:0000313" key="3">
    <source>
        <dbReference type="Proteomes" id="UP000729402"/>
    </source>
</evidence>
<proteinExistence type="predicted"/>
<evidence type="ECO:0000256" key="1">
    <source>
        <dbReference type="SAM" id="MobiDB-lite"/>
    </source>
</evidence>
<reference evidence="2" key="1">
    <citation type="journal article" date="2021" name="bioRxiv">
        <title>Whole Genome Assembly and Annotation of Northern Wild Rice, Zizania palustris L., Supports a Whole Genome Duplication in the Zizania Genus.</title>
        <authorList>
            <person name="Haas M."/>
            <person name="Kono T."/>
            <person name="Macchietto M."/>
            <person name="Millas R."/>
            <person name="McGilp L."/>
            <person name="Shao M."/>
            <person name="Duquette J."/>
            <person name="Hirsch C.N."/>
            <person name="Kimball J."/>
        </authorList>
    </citation>
    <scope>NUCLEOTIDE SEQUENCE</scope>
    <source>
        <tissue evidence="2">Fresh leaf tissue</tissue>
    </source>
</reference>
<keyword evidence="3" id="KW-1185">Reference proteome</keyword>
<feature type="compositionally biased region" description="Low complexity" evidence="1">
    <location>
        <begin position="54"/>
        <end position="64"/>
    </location>
</feature>
<evidence type="ECO:0000313" key="2">
    <source>
        <dbReference type="EMBL" id="KAG8050970.1"/>
    </source>
</evidence>
<feature type="compositionally biased region" description="Polar residues" evidence="1">
    <location>
        <begin position="65"/>
        <end position="74"/>
    </location>
</feature>
<organism evidence="2 3">
    <name type="scientific">Zizania palustris</name>
    <name type="common">Northern wild rice</name>
    <dbReference type="NCBI Taxonomy" id="103762"/>
    <lineage>
        <taxon>Eukaryota</taxon>
        <taxon>Viridiplantae</taxon>
        <taxon>Streptophyta</taxon>
        <taxon>Embryophyta</taxon>
        <taxon>Tracheophyta</taxon>
        <taxon>Spermatophyta</taxon>
        <taxon>Magnoliopsida</taxon>
        <taxon>Liliopsida</taxon>
        <taxon>Poales</taxon>
        <taxon>Poaceae</taxon>
        <taxon>BOP clade</taxon>
        <taxon>Oryzoideae</taxon>
        <taxon>Oryzeae</taxon>
        <taxon>Zizaniinae</taxon>
        <taxon>Zizania</taxon>
    </lineage>
</organism>
<feature type="region of interest" description="Disordered" evidence="1">
    <location>
        <begin position="49"/>
        <end position="77"/>
    </location>
</feature>
<name>A0A8J5V4J9_ZIZPA</name>
<dbReference type="AlphaFoldDB" id="A0A8J5V4J9"/>
<comment type="caution">
    <text evidence="2">The sequence shown here is derived from an EMBL/GenBank/DDBJ whole genome shotgun (WGS) entry which is preliminary data.</text>
</comment>
<dbReference type="Proteomes" id="UP000729402">
    <property type="component" value="Unassembled WGS sequence"/>
</dbReference>
<protein>
    <submittedName>
        <fullName evidence="2">Uncharacterized protein</fullName>
    </submittedName>
</protein>
<accession>A0A8J5V4J9</accession>
<reference evidence="2" key="2">
    <citation type="submission" date="2021-02" db="EMBL/GenBank/DDBJ databases">
        <authorList>
            <person name="Kimball J.A."/>
            <person name="Haas M.W."/>
            <person name="Macchietto M."/>
            <person name="Kono T."/>
            <person name="Duquette J."/>
            <person name="Shao M."/>
        </authorList>
    </citation>
    <scope>NUCLEOTIDE SEQUENCE</scope>
    <source>
        <tissue evidence="2">Fresh leaf tissue</tissue>
    </source>
</reference>
<dbReference type="OrthoDB" id="1920064at2759"/>
<sequence>MAAGRHDTRAIYLSRSERRDISVSNSVLMAQGLMFASCETLLRPYAQPVLTVDSPPSSSQPQGSLNDRWNNGDNFPSEHDEVVMLEAAMLGGISEGHTYPLSIPSHRSSTLYPRVEHAPSPALTEQRLLREQQDHEYLASLQADEEK</sequence>